<evidence type="ECO:0000256" key="2">
    <source>
        <dbReference type="ARBA" id="ARBA00023242"/>
    </source>
</evidence>
<keyword evidence="2" id="KW-0539">Nucleus</keyword>
<keyword evidence="5" id="KW-1185">Reference proteome</keyword>
<dbReference type="HOGENOM" id="CLU_1354820_0_0_1"/>
<dbReference type="PROSITE" id="PS00463">
    <property type="entry name" value="ZN2_CY6_FUNGAL_1"/>
    <property type="match status" value="1"/>
</dbReference>
<comment type="subcellular location">
    <subcellularLocation>
        <location evidence="1">Nucleus</location>
    </subcellularLocation>
</comment>
<dbReference type="Pfam" id="PF00172">
    <property type="entry name" value="Zn_clus"/>
    <property type="match status" value="1"/>
</dbReference>
<dbReference type="AlphaFoldDB" id="B0D502"/>
<accession>B0D502</accession>
<evidence type="ECO:0000313" key="4">
    <source>
        <dbReference type="EMBL" id="EDR10652.1"/>
    </source>
</evidence>
<name>B0D502_LACBS</name>
<dbReference type="InterPro" id="IPR050613">
    <property type="entry name" value="Sec_Metabolite_Reg"/>
</dbReference>
<dbReference type="InParanoid" id="B0D502"/>
<dbReference type="GeneID" id="6074531"/>
<dbReference type="InterPro" id="IPR001138">
    <property type="entry name" value="Zn2Cys6_DnaBD"/>
</dbReference>
<dbReference type="RefSeq" id="XP_001879102.1">
    <property type="nucleotide sequence ID" value="XM_001879067.1"/>
</dbReference>
<dbReference type="Gene3D" id="4.10.240.10">
    <property type="entry name" value="Zn(2)-C6 fungal-type DNA-binding domain"/>
    <property type="match status" value="1"/>
</dbReference>
<dbReference type="PROSITE" id="PS50048">
    <property type="entry name" value="ZN2_CY6_FUNGAL_2"/>
    <property type="match status" value="1"/>
</dbReference>
<dbReference type="SMART" id="SM00066">
    <property type="entry name" value="GAL4"/>
    <property type="match status" value="1"/>
</dbReference>
<dbReference type="KEGG" id="lbc:LACBIDRAFT_317361"/>
<gene>
    <name evidence="4" type="ORF">LACBIDRAFT_317361</name>
</gene>
<dbReference type="PANTHER" id="PTHR31001">
    <property type="entry name" value="UNCHARACTERIZED TRANSCRIPTIONAL REGULATORY PROTEIN"/>
    <property type="match status" value="1"/>
</dbReference>
<dbReference type="GO" id="GO:0000981">
    <property type="term" value="F:DNA-binding transcription factor activity, RNA polymerase II-specific"/>
    <property type="evidence" value="ECO:0007669"/>
    <property type="project" value="InterPro"/>
</dbReference>
<dbReference type="GO" id="GO:0008270">
    <property type="term" value="F:zinc ion binding"/>
    <property type="evidence" value="ECO:0007669"/>
    <property type="project" value="InterPro"/>
</dbReference>
<dbReference type="InterPro" id="IPR036864">
    <property type="entry name" value="Zn2-C6_fun-type_DNA-bd_sf"/>
</dbReference>
<evidence type="ECO:0000256" key="1">
    <source>
        <dbReference type="ARBA" id="ARBA00004123"/>
    </source>
</evidence>
<reference evidence="4 5" key="1">
    <citation type="journal article" date="2008" name="Nature">
        <title>The genome of Laccaria bicolor provides insights into mycorrhizal symbiosis.</title>
        <authorList>
            <person name="Martin F."/>
            <person name="Aerts A."/>
            <person name="Ahren D."/>
            <person name="Brun A."/>
            <person name="Danchin E.G.J."/>
            <person name="Duchaussoy F."/>
            <person name="Gibon J."/>
            <person name="Kohler A."/>
            <person name="Lindquist E."/>
            <person name="Pereda V."/>
            <person name="Salamov A."/>
            <person name="Shapiro H.J."/>
            <person name="Wuyts J."/>
            <person name="Blaudez D."/>
            <person name="Buee M."/>
            <person name="Brokstein P."/>
            <person name="Canbaeck B."/>
            <person name="Cohen D."/>
            <person name="Courty P.E."/>
            <person name="Coutinho P.M."/>
            <person name="Delaruelle C."/>
            <person name="Detter J.C."/>
            <person name="Deveau A."/>
            <person name="DiFazio S."/>
            <person name="Duplessis S."/>
            <person name="Fraissinet-Tachet L."/>
            <person name="Lucic E."/>
            <person name="Frey-Klett P."/>
            <person name="Fourrey C."/>
            <person name="Feussner I."/>
            <person name="Gay G."/>
            <person name="Grimwood J."/>
            <person name="Hoegger P.J."/>
            <person name="Jain P."/>
            <person name="Kilaru S."/>
            <person name="Labbe J."/>
            <person name="Lin Y.C."/>
            <person name="Legue V."/>
            <person name="Le Tacon F."/>
            <person name="Marmeisse R."/>
            <person name="Melayah D."/>
            <person name="Montanini B."/>
            <person name="Muratet M."/>
            <person name="Nehls U."/>
            <person name="Niculita-Hirzel H."/>
            <person name="Oudot-Le Secq M.P."/>
            <person name="Peter M."/>
            <person name="Quesneville H."/>
            <person name="Rajashekar B."/>
            <person name="Reich M."/>
            <person name="Rouhier N."/>
            <person name="Schmutz J."/>
            <person name="Yin T."/>
            <person name="Chalot M."/>
            <person name="Henrissat B."/>
            <person name="Kuees U."/>
            <person name="Lucas S."/>
            <person name="Van de Peer Y."/>
            <person name="Podila G.K."/>
            <person name="Polle A."/>
            <person name="Pukkila P.J."/>
            <person name="Richardson P.M."/>
            <person name="Rouze P."/>
            <person name="Sanders I.R."/>
            <person name="Stajich J.E."/>
            <person name="Tunlid A."/>
            <person name="Tuskan G."/>
            <person name="Grigoriev I.V."/>
        </authorList>
    </citation>
    <scope>NUCLEOTIDE SEQUENCE [LARGE SCALE GENOMIC DNA]</scope>
    <source>
        <strain evidence="5">S238N-H82 / ATCC MYA-4686</strain>
    </source>
</reference>
<sequence length="202" mass="22634">MASESSLSGHAANLANQFTPPQIRSRITIVCAECKRLKLKCDRKTPCGSCAKRGTIVRCIYAPEAVEKIDLHSLHNRISSLNDRLVLVESTLAKMNAAPPAFQSPSQSSITAYTGTPSTDSVPLFADDVSMRLDPLISGYRSSLRPTPMCHLRPSRLQTSSNFKRRHPLLRLNRIPIPRRRCNWIGIHLKKMGHRCSQRKHL</sequence>
<protein>
    <submittedName>
        <fullName evidence="4">Predicted protein</fullName>
    </submittedName>
</protein>
<dbReference type="Proteomes" id="UP000001194">
    <property type="component" value="Unassembled WGS sequence"/>
</dbReference>
<dbReference type="GO" id="GO:0005634">
    <property type="term" value="C:nucleus"/>
    <property type="evidence" value="ECO:0007669"/>
    <property type="project" value="UniProtKB-SubCell"/>
</dbReference>
<organism evidence="5">
    <name type="scientific">Laccaria bicolor (strain S238N-H82 / ATCC MYA-4686)</name>
    <name type="common">Bicoloured deceiver</name>
    <name type="synonym">Laccaria laccata var. bicolor</name>
    <dbReference type="NCBI Taxonomy" id="486041"/>
    <lineage>
        <taxon>Eukaryota</taxon>
        <taxon>Fungi</taxon>
        <taxon>Dikarya</taxon>
        <taxon>Basidiomycota</taxon>
        <taxon>Agaricomycotina</taxon>
        <taxon>Agaricomycetes</taxon>
        <taxon>Agaricomycetidae</taxon>
        <taxon>Agaricales</taxon>
        <taxon>Agaricineae</taxon>
        <taxon>Hydnangiaceae</taxon>
        <taxon>Laccaria</taxon>
    </lineage>
</organism>
<proteinExistence type="predicted"/>
<evidence type="ECO:0000313" key="5">
    <source>
        <dbReference type="Proteomes" id="UP000001194"/>
    </source>
</evidence>
<dbReference type="OrthoDB" id="2269373at2759"/>
<dbReference type="SUPFAM" id="SSF57701">
    <property type="entry name" value="Zn2/Cys6 DNA-binding domain"/>
    <property type="match status" value="1"/>
</dbReference>
<evidence type="ECO:0000259" key="3">
    <source>
        <dbReference type="PROSITE" id="PS50048"/>
    </source>
</evidence>
<feature type="domain" description="Zn(2)-C6 fungal-type" evidence="3">
    <location>
        <begin position="30"/>
        <end position="61"/>
    </location>
</feature>
<dbReference type="EMBL" id="DS547097">
    <property type="protein sequence ID" value="EDR10652.1"/>
    <property type="molecule type" value="Genomic_DNA"/>
</dbReference>
<dbReference type="CDD" id="cd00067">
    <property type="entry name" value="GAL4"/>
    <property type="match status" value="1"/>
</dbReference>